<evidence type="ECO:0000313" key="3">
    <source>
        <dbReference type="Proteomes" id="UP000292958"/>
    </source>
</evidence>
<evidence type="ECO:0000259" key="1">
    <source>
        <dbReference type="SMART" id="SM00871"/>
    </source>
</evidence>
<dbReference type="SMART" id="SM00871">
    <property type="entry name" value="AraC_E_bind"/>
    <property type="match status" value="1"/>
</dbReference>
<sequence length="153" mass="17343">MITEPEIVESPAQTIAFIHTTVPRAEIMAAMNAGLEELSAVLKAQAVVPTGPWFTYHFRRPNETFDFRICFPVDAEIKPTGRVEAGQLAAATVARTIYSGNYTGLAAAWGQFMNWIEEHRYNTREDLWERYLVNPDTSAQPEDWRTELNRPLA</sequence>
<evidence type="ECO:0000313" key="2">
    <source>
        <dbReference type="EMBL" id="RZU41690.1"/>
    </source>
</evidence>
<organism evidence="2 3">
    <name type="scientific">Edaphobacter modestus</name>
    <dbReference type="NCBI Taxonomy" id="388466"/>
    <lineage>
        <taxon>Bacteria</taxon>
        <taxon>Pseudomonadati</taxon>
        <taxon>Acidobacteriota</taxon>
        <taxon>Terriglobia</taxon>
        <taxon>Terriglobales</taxon>
        <taxon>Acidobacteriaceae</taxon>
        <taxon>Edaphobacter</taxon>
    </lineage>
</organism>
<dbReference type="InterPro" id="IPR010499">
    <property type="entry name" value="AraC_E-bd"/>
</dbReference>
<dbReference type="RefSeq" id="WP_130419565.1">
    <property type="nucleotide sequence ID" value="NZ_SHKW01000001.1"/>
</dbReference>
<dbReference type="Pfam" id="PF06445">
    <property type="entry name" value="GyrI-like"/>
    <property type="match status" value="1"/>
</dbReference>
<dbReference type="InterPro" id="IPR050908">
    <property type="entry name" value="SmbC-like"/>
</dbReference>
<dbReference type="PANTHER" id="PTHR40055:SF1">
    <property type="entry name" value="TRANSCRIPTIONAL REGULATOR YGIV-RELATED"/>
    <property type="match status" value="1"/>
</dbReference>
<dbReference type="InterPro" id="IPR029442">
    <property type="entry name" value="GyrI-like"/>
</dbReference>
<protein>
    <submittedName>
        <fullName evidence="2">Effector-binding domain-containing protein</fullName>
    </submittedName>
</protein>
<name>A0A4Q7YVJ1_9BACT</name>
<dbReference type="OrthoDB" id="795001at2"/>
<comment type="caution">
    <text evidence="2">The sequence shown here is derived from an EMBL/GenBank/DDBJ whole genome shotgun (WGS) entry which is preliminary data.</text>
</comment>
<dbReference type="AlphaFoldDB" id="A0A4Q7YVJ1"/>
<keyword evidence="3" id="KW-1185">Reference proteome</keyword>
<proteinExistence type="predicted"/>
<feature type="domain" description="AraC effector-binding" evidence="1">
    <location>
        <begin position="3"/>
        <end position="153"/>
    </location>
</feature>
<reference evidence="2 3" key="1">
    <citation type="submission" date="2019-02" db="EMBL/GenBank/DDBJ databases">
        <title>Genomic Encyclopedia of Archaeal and Bacterial Type Strains, Phase II (KMG-II): from individual species to whole genera.</title>
        <authorList>
            <person name="Goeker M."/>
        </authorList>
    </citation>
    <scope>NUCLEOTIDE SEQUENCE [LARGE SCALE GENOMIC DNA]</scope>
    <source>
        <strain evidence="2 3">DSM 18101</strain>
    </source>
</reference>
<gene>
    <name evidence="2" type="ORF">BDD14_3217</name>
</gene>
<dbReference type="PANTHER" id="PTHR40055">
    <property type="entry name" value="TRANSCRIPTIONAL REGULATOR YGIV-RELATED"/>
    <property type="match status" value="1"/>
</dbReference>
<dbReference type="EMBL" id="SHKW01000001">
    <property type="protein sequence ID" value="RZU41690.1"/>
    <property type="molecule type" value="Genomic_DNA"/>
</dbReference>
<dbReference type="Proteomes" id="UP000292958">
    <property type="component" value="Unassembled WGS sequence"/>
</dbReference>
<dbReference type="InterPro" id="IPR011256">
    <property type="entry name" value="Reg_factor_effector_dom_sf"/>
</dbReference>
<accession>A0A4Q7YVJ1</accession>
<dbReference type="Gene3D" id="3.20.80.10">
    <property type="entry name" value="Regulatory factor, effector binding domain"/>
    <property type="match status" value="1"/>
</dbReference>
<dbReference type="SUPFAM" id="SSF55136">
    <property type="entry name" value="Probable bacterial effector-binding domain"/>
    <property type="match status" value="1"/>
</dbReference>